<dbReference type="InterPro" id="IPR007111">
    <property type="entry name" value="NACHT_NTPase"/>
</dbReference>
<dbReference type="OrthoDB" id="419058at2"/>
<dbReference type="InParanoid" id="D6U1Q9"/>
<sequence length="715" mass="81827">MTKFDQRKQRVENQYNAVRDINLHQTVIPSLNEAEQRYNRREMLKRVQVWRVDPILDRAFHEMDRISVAFHYQLNEEVNPWKSVVQESNKPLLPLPTGLSIAQVYDQSGGQLLILGEPGTGKTILLLELARNLLDKAVQDDSHPIPVIFDLRSWGKKRRSLAEWLVEELHDKYRVQEKVAQVWIRNNSLVVLLDGFDQLAVRVRQECIQAINAYLRQQGFVSIVICSRLTDYLHQKVQLDIQRIITIQPLALQQVLTHLSQRRGLFTIVQDTLHHDPILQELLTTPLMLSVFMSAYQDVSIEQDVLTGTLEERRQKIFLTYIQQMFKRGGIARYSEEKTVQSLQQLAKYMKQTHQEEFFIEHIQFDWLTEEHARRAHRVIIHGSTLFLGFVGALGGFLITAPSLGLLLRVIIGIIGYGLFTGPIVGFVLGKHLKQNSIIQPTEVGHWSWRHAWENIGNNIRLITKIFNITIFIDLFLVGMRMGFHINEGLAKEYLIGFIAGLGLPLVVSLSFAITVGLAGGWSSSLLEKNQRVRPNQGIRRSFYHSLIWAIACGSIAVVDTTVMTWLWDRLIPGLDSSPQLIINPLFIGLVFGICAALASGLKYGGLACIQHYILRVFLQFEGKMPLNATSFLDHAAERILLDKVGGGYKFIHNLLQDYFSGHSTTPLSEEFTYPVGNETQLAREIMASPRQERQIGPHQRFSKKRKKRRQSRSR</sequence>
<dbReference type="AlphaFoldDB" id="D6U1Q9"/>
<reference evidence="4 5" key="1">
    <citation type="journal article" date="2011" name="Stand. Genomic Sci.">
        <title>Non-contiguous finished genome sequence and contextual data of the filamentous soil bacterium Ktedonobacter racemifer type strain (SOSP1-21).</title>
        <authorList>
            <person name="Chang Y.J."/>
            <person name="Land M."/>
            <person name="Hauser L."/>
            <person name="Chertkov O."/>
            <person name="Del Rio T.G."/>
            <person name="Nolan M."/>
            <person name="Copeland A."/>
            <person name="Tice H."/>
            <person name="Cheng J.F."/>
            <person name="Lucas S."/>
            <person name="Han C."/>
            <person name="Goodwin L."/>
            <person name="Pitluck S."/>
            <person name="Ivanova N."/>
            <person name="Ovchinikova G."/>
            <person name="Pati A."/>
            <person name="Chen A."/>
            <person name="Palaniappan K."/>
            <person name="Mavromatis K."/>
            <person name="Liolios K."/>
            <person name="Brettin T."/>
            <person name="Fiebig A."/>
            <person name="Rohde M."/>
            <person name="Abt B."/>
            <person name="Goker M."/>
            <person name="Detter J.C."/>
            <person name="Woyke T."/>
            <person name="Bristow J."/>
            <person name="Eisen J.A."/>
            <person name="Markowitz V."/>
            <person name="Hugenholtz P."/>
            <person name="Kyrpides N.C."/>
            <person name="Klenk H.P."/>
            <person name="Lapidus A."/>
        </authorList>
    </citation>
    <scope>NUCLEOTIDE SEQUENCE [LARGE SCALE GENOMIC DNA]</scope>
    <source>
        <strain evidence="5">DSM 44963</strain>
    </source>
</reference>
<keyword evidence="2" id="KW-1133">Transmembrane helix</keyword>
<feature type="compositionally biased region" description="Basic residues" evidence="1">
    <location>
        <begin position="701"/>
        <end position="715"/>
    </location>
</feature>
<feature type="region of interest" description="Disordered" evidence="1">
    <location>
        <begin position="688"/>
        <end position="715"/>
    </location>
</feature>
<evidence type="ECO:0000313" key="4">
    <source>
        <dbReference type="EMBL" id="EFH82703.1"/>
    </source>
</evidence>
<evidence type="ECO:0000259" key="3">
    <source>
        <dbReference type="PROSITE" id="PS50837"/>
    </source>
</evidence>
<dbReference type="eggNOG" id="COG5635">
    <property type="taxonomic scope" value="Bacteria"/>
</dbReference>
<feature type="transmembrane region" description="Helical" evidence="2">
    <location>
        <begin position="543"/>
        <end position="568"/>
    </location>
</feature>
<accession>D6U1Q9</accession>
<keyword evidence="5" id="KW-1185">Reference proteome</keyword>
<evidence type="ECO:0000256" key="2">
    <source>
        <dbReference type="SAM" id="Phobius"/>
    </source>
</evidence>
<dbReference type="STRING" id="485913.Krac_3541"/>
<evidence type="ECO:0000313" key="5">
    <source>
        <dbReference type="Proteomes" id="UP000004508"/>
    </source>
</evidence>
<comment type="caution">
    <text evidence="4">The sequence shown here is derived from an EMBL/GenBank/DDBJ whole genome shotgun (WGS) entry which is preliminary data.</text>
</comment>
<organism evidence="4 5">
    <name type="scientific">Ktedonobacter racemifer DSM 44963</name>
    <dbReference type="NCBI Taxonomy" id="485913"/>
    <lineage>
        <taxon>Bacteria</taxon>
        <taxon>Bacillati</taxon>
        <taxon>Chloroflexota</taxon>
        <taxon>Ktedonobacteria</taxon>
        <taxon>Ktedonobacterales</taxon>
        <taxon>Ktedonobacteraceae</taxon>
        <taxon>Ktedonobacter</taxon>
    </lineage>
</organism>
<feature type="transmembrane region" description="Helical" evidence="2">
    <location>
        <begin position="496"/>
        <end position="522"/>
    </location>
</feature>
<dbReference type="EMBL" id="ADVG01000004">
    <property type="protein sequence ID" value="EFH82703.1"/>
    <property type="molecule type" value="Genomic_DNA"/>
</dbReference>
<name>D6U1Q9_KTERA</name>
<feature type="transmembrane region" description="Helical" evidence="2">
    <location>
        <begin position="466"/>
        <end position="484"/>
    </location>
</feature>
<dbReference type="Pfam" id="PF05729">
    <property type="entry name" value="NACHT"/>
    <property type="match status" value="1"/>
</dbReference>
<dbReference type="InterPro" id="IPR027417">
    <property type="entry name" value="P-loop_NTPase"/>
</dbReference>
<proteinExistence type="predicted"/>
<feature type="transmembrane region" description="Helical" evidence="2">
    <location>
        <begin position="379"/>
        <end position="400"/>
    </location>
</feature>
<feature type="domain" description="NACHT" evidence="3">
    <location>
        <begin position="110"/>
        <end position="199"/>
    </location>
</feature>
<keyword evidence="2" id="KW-0812">Transmembrane</keyword>
<feature type="transmembrane region" description="Helical" evidence="2">
    <location>
        <begin position="580"/>
        <end position="602"/>
    </location>
</feature>
<dbReference type="Proteomes" id="UP000004508">
    <property type="component" value="Unassembled WGS sequence"/>
</dbReference>
<dbReference type="SUPFAM" id="SSF52540">
    <property type="entry name" value="P-loop containing nucleoside triphosphate hydrolases"/>
    <property type="match status" value="1"/>
</dbReference>
<protein>
    <submittedName>
        <fullName evidence="4">Putative signal transduction protein with Nacht domain</fullName>
    </submittedName>
</protein>
<evidence type="ECO:0000256" key="1">
    <source>
        <dbReference type="SAM" id="MobiDB-lite"/>
    </source>
</evidence>
<gene>
    <name evidence="4" type="ORF">Krac_3541</name>
</gene>
<keyword evidence="2" id="KW-0472">Membrane</keyword>
<dbReference type="PROSITE" id="PS50837">
    <property type="entry name" value="NACHT"/>
    <property type="match status" value="1"/>
</dbReference>
<dbReference type="Gene3D" id="3.40.50.300">
    <property type="entry name" value="P-loop containing nucleotide triphosphate hydrolases"/>
    <property type="match status" value="1"/>
</dbReference>
<dbReference type="RefSeq" id="WP_007921036.1">
    <property type="nucleotide sequence ID" value="NZ_ADVG01000004.1"/>
</dbReference>
<feature type="transmembrane region" description="Helical" evidence="2">
    <location>
        <begin position="406"/>
        <end position="429"/>
    </location>
</feature>